<comment type="caution">
    <text evidence="3">The sequence shown here is derived from an EMBL/GenBank/DDBJ whole genome shotgun (WGS) entry which is preliminary data.</text>
</comment>
<evidence type="ECO:0000259" key="2">
    <source>
        <dbReference type="Pfam" id="PF03981"/>
    </source>
</evidence>
<name>A0ABC8T7M1_9AQUA</name>
<dbReference type="EMBL" id="CAUOFW020004132">
    <property type="protein sequence ID" value="CAK9163995.1"/>
    <property type="molecule type" value="Genomic_DNA"/>
</dbReference>
<evidence type="ECO:0000313" key="4">
    <source>
        <dbReference type="Proteomes" id="UP001642360"/>
    </source>
</evidence>
<reference evidence="3 4" key="1">
    <citation type="submission" date="2024-02" db="EMBL/GenBank/DDBJ databases">
        <authorList>
            <person name="Vignale AGUSTIN F."/>
            <person name="Sosa J E."/>
            <person name="Modenutti C."/>
        </authorList>
    </citation>
    <scope>NUCLEOTIDE SEQUENCE [LARGE SCALE GENOMIC DNA]</scope>
</reference>
<dbReference type="PANTHER" id="PTHR12184:SF1">
    <property type="entry name" value="UBIQUINOL-CYTOCHROME-C REDUCTASE COMPLEX ASSEMBLY FACTOR 1"/>
    <property type="match status" value="1"/>
</dbReference>
<dbReference type="Proteomes" id="UP001642360">
    <property type="component" value="Unassembled WGS sequence"/>
</dbReference>
<evidence type="ECO:0000313" key="3">
    <source>
        <dbReference type="EMBL" id="CAK9163995.1"/>
    </source>
</evidence>
<accession>A0ABC8T7M1</accession>
<dbReference type="InterPro" id="IPR021150">
    <property type="entry name" value="Ubiq_cyt_c_chap"/>
</dbReference>
<protein>
    <recommendedName>
        <fullName evidence="2">Ubiquinol-cytochrome c chaperone domain-containing protein</fullName>
    </recommendedName>
</protein>
<feature type="domain" description="Ubiquinol-cytochrome c chaperone" evidence="2">
    <location>
        <begin position="66"/>
        <end position="116"/>
    </location>
</feature>
<dbReference type="Pfam" id="PF03981">
    <property type="entry name" value="Ubiq_cyt_C_chap"/>
    <property type="match status" value="1"/>
</dbReference>
<gene>
    <name evidence="3" type="ORF">ILEXP_LOCUS33067</name>
</gene>
<organism evidence="3 4">
    <name type="scientific">Ilex paraguariensis</name>
    <name type="common">yerba mate</name>
    <dbReference type="NCBI Taxonomy" id="185542"/>
    <lineage>
        <taxon>Eukaryota</taxon>
        <taxon>Viridiplantae</taxon>
        <taxon>Streptophyta</taxon>
        <taxon>Embryophyta</taxon>
        <taxon>Tracheophyta</taxon>
        <taxon>Spermatophyta</taxon>
        <taxon>Magnoliopsida</taxon>
        <taxon>eudicotyledons</taxon>
        <taxon>Gunneridae</taxon>
        <taxon>Pentapetalae</taxon>
        <taxon>asterids</taxon>
        <taxon>campanulids</taxon>
        <taxon>Aquifoliales</taxon>
        <taxon>Aquifoliaceae</taxon>
        <taxon>Ilex</taxon>
    </lineage>
</organism>
<comment type="similarity">
    <text evidence="1">Belongs to the CBP3 family.</text>
</comment>
<feature type="non-terminal residue" evidence="3">
    <location>
        <position position="1"/>
    </location>
</feature>
<dbReference type="InterPro" id="IPR007129">
    <property type="entry name" value="Ubiqinol_cyt_c_chaperone_CPB3"/>
</dbReference>
<dbReference type="PANTHER" id="PTHR12184">
    <property type="entry name" value="UBIQUINOL-CYTOCHROME C REDUCTASE COMPLEX ASSEMBLY FACTOR 1 FAMILY MEMBER"/>
    <property type="match status" value="1"/>
</dbReference>
<sequence>FSKRRSVPPPRHRRPSEEEDVKNFYEIYPGIGEIAKDAKCSDKGTLLMFPMAKFGLRDFKLTRLVNLLLNRWMKDLGKIFYGNIVAYDAAIIPAVKQEELQNVIWRNVFFEESSLKPTDTALHSVQASYSLLYPLDFSVSTSATEVNQKASESLAGLEEYPNLFEDWQVALAVESKVAETRLCVQDPAQYKKREQISPLVNFE</sequence>
<dbReference type="AlphaFoldDB" id="A0ABC8T7M1"/>
<keyword evidence="4" id="KW-1185">Reference proteome</keyword>
<proteinExistence type="inferred from homology"/>
<evidence type="ECO:0000256" key="1">
    <source>
        <dbReference type="ARBA" id="ARBA00006407"/>
    </source>
</evidence>